<evidence type="ECO:0000313" key="4">
    <source>
        <dbReference type="Proteomes" id="UP000011690"/>
    </source>
</evidence>
<dbReference type="STRING" id="1227500.C494_15343"/>
<sequence>MEWVLIELTHENLAAEYRSSHLWGTKRTQYTAENPRGEAFSKHHYDARVGWHTETPDRDELRTELVNKLSRSRPETSDPDLDATCRRDRFVLKPIRQRPQQDNTK</sequence>
<evidence type="ECO:0000313" key="3">
    <source>
        <dbReference type="EMBL" id="ELY45636.1"/>
    </source>
</evidence>
<dbReference type="eggNOG" id="arCOG07578">
    <property type="taxonomic scope" value="Archaea"/>
</dbReference>
<reference evidence="3 4" key="1">
    <citation type="journal article" date="2014" name="PLoS Genet.">
        <title>Phylogenetically driven sequencing of extremely halophilic archaea reveals strategies for static and dynamic osmo-response.</title>
        <authorList>
            <person name="Becker E.A."/>
            <person name="Seitzer P.M."/>
            <person name="Tritt A."/>
            <person name="Larsen D."/>
            <person name="Krusor M."/>
            <person name="Yao A.I."/>
            <person name="Wu D."/>
            <person name="Madern D."/>
            <person name="Eisen J.A."/>
            <person name="Darling A.E."/>
            <person name="Facciotti M.T."/>
        </authorList>
    </citation>
    <scope>NUCLEOTIDE SEQUENCE [LARGE SCALE GENOMIC DNA]</scope>
    <source>
        <strain evidence="3 4">JCM 10635</strain>
    </source>
</reference>
<feature type="domain" description="DUF8030" evidence="2">
    <location>
        <begin position="1"/>
        <end position="97"/>
    </location>
</feature>
<dbReference type="Pfam" id="PF26073">
    <property type="entry name" value="DUF8030"/>
    <property type="match status" value="1"/>
</dbReference>
<evidence type="ECO:0000259" key="2">
    <source>
        <dbReference type="Pfam" id="PF26073"/>
    </source>
</evidence>
<feature type="region of interest" description="Disordered" evidence="1">
    <location>
        <begin position="67"/>
        <end position="105"/>
    </location>
</feature>
<dbReference type="Proteomes" id="UP000011690">
    <property type="component" value="Unassembled WGS sequence"/>
</dbReference>
<gene>
    <name evidence="3" type="ORF">C494_15343</name>
</gene>
<proteinExistence type="predicted"/>
<comment type="caution">
    <text evidence="3">The sequence shown here is derived from an EMBL/GenBank/DDBJ whole genome shotgun (WGS) entry which is preliminary data.</text>
</comment>
<dbReference type="EMBL" id="AOHY01000047">
    <property type="protein sequence ID" value="ELY45636.1"/>
    <property type="molecule type" value="Genomic_DNA"/>
</dbReference>
<evidence type="ECO:0000256" key="1">
    <source>
        <dbReference type="SAM" id="MobiDB-lite"/>
    </source>
</evidence>
<dbReference type="InterPro" id="IPR058343">
    <property type="entry name" value="DUF8030"/>
</dbReference>
<organism evidence="3 4">
    <name type="scientific">Natronorubrum bangense JCM 10635</name>
    <dbReference type="NCBI Taxonomy" id="1227500"/>
    <lineage>
        <taxon>Archaea</taxon>
        <taxon>Methanobacteriati</taxon>
        <taxon>Methanobacteriota</taxon>
        <taxon>Stenosarchaea group</taxon>
        <taxon>Halobacteria</taxon>
        <taxon>Halobacteriales</taxon>
        <taxon>Natrialbaceae</taxon>
        <taxon>Natronorubrum</taxon>
    </lineage>
</organism>
<keyword evidence="4" id="KW-1185">Reference proteome</keyword>
<accession>L9W8Q2</accession>
<name>L9W8Q2_9EURY</name>
<dbReference type="AlphaFoldDB" id="L9W8Q2"/>
<protein>
    <recommendedName>
        <fullName evidence="2">DUF8030 domain-containing protein</fullName>
    </recommendedName>
</protein>